<dbReference type="EMBL" id="JACGWN010000014">
    <property type="protein sequence ID" value="KAL0405665.1"/>
    <property type="molecule type" value="Genomic_DNA"/>
</dbReference>
<evidence type="ECO:0000256" key="4">
    <source>
        <dbReference type="PROSITE-ProRule" id="PRU01343"/>
    </source>
</evidence>
<proteinExistence type="predicted"/>
<name>A0AAW2TLG7_9LAMI</name>
<keyword evidence="2 4" id="KW-0863">Zinc-finger</keyword>
<keyword evidence="3" id="KW-0862">Zinc</keyword>
<sequence length="203" mass="22521">MEHTTSFEGNATSSNCSSKAYSRQSCSSSLGGTLCICKCGKDVEVRTSWNNNNPGRRFRGCPGHGGSYCGSFEWVDPPMCRRAREVIPELLKHINKNKEAIQQYNERLTKLLESRRSGPLYYVCVVVVHSSILENPFALAYRWKPEPKWDELKIIFSHPDTDTENSTDEDAHLDSDPSGLATTIIASDYGDCVSSGSSRPSSC</sequence>
<dbReference type="PANTHER" id="PTHR33248">
    <property type="entry name" value="ZINC ION-BINDING PROTEIN"/>
    <property type="match status" value="1"/>
</dbReference>
<reference evidence="7" key="1">
    <citation type="submission" date="2020-06" db="EMBL/GenBank/DDBJ databases">
        <authorList>
            <person name="Li T."/>
            <person name="Hu X."/>
            <person name="Zhang T."/>
            <person name="Song X."/>
            <person name="Zhang H."/>
            <person name="Dai N."/>
            <person name="Sheng W."/>
            <person name="Hou X."/>
            <person name="Wei L."/>
        </authorList>
    </citation>
    <scope>NUCLEOTIDE SEQUENCE</scope>
    <source>
        <strain evidence="7">KEN1</strain>
        <tissue evidence="7">Leaf</tissue>
    </source>
</reference>
<dbReference type="GO" id="GO:0008270">
    <property type="term" value="F:zinc ion binding"/>
    <property type="evidence" value="ECO:0007669"/>
    <property type="project" value="UniProtKB-KW"/>
</dbReference>
<protein>
    <recommendedName>
        <fullName evidence="6">GRF-type domain-containing protein</fullName>
    </recommendedName>
</protein>
<comment type="caution">
    <text evidence="7">The sequence shown here is derived from an EMBL/GenBank/DDBJ whole genome shotgun (WGS) entry which is preliminary data.</text>
</comment>
<evidence type="ECO:0000256" key="1">
    <source>
        <dbReference type="ARBA" id="ARBA00022723"/>
    </source>
</evidence>
<dbReference type="PROSITE" id="PS51999">
    <property type="entry name" value="ZF_GRF"/>
    <property type="match status" value="1"/>
</dbReference>
<organism evidence="7">
    <name type="scientific">Sesamum latifolium</name>
    <dbReference type="NCBI Taxonomy" id="2727402"/>
    <lineage>
        <taxon>Eukaryota</taxon>
        <taxon>Viridiplantae</taxon>
        <taxon>Streptophyta</taxon>
        <taxon>Embryophyta</taxon>
        <taxon>Tracheophyta</taxon>
        <taxon>Spermatophyta</taxon>
        <taxon>Magnoliopsida</taxon>
        <taxon>eudicotyledons</taxon>
        <taxon>Gunneridae</taxon>
        <taxon>Pentapetalae</taxon>
        <taxon>asterids</taxon>
        <taxon>lamiids</taxon>
        <taxon>Lamiales</taxon>
        <taxon>Pedaliaceae</taxon>
        <taxon>Sesamum</taxon>
    </lineage>
</organism>
<dbReference type="InterPro" id="IPR010666">
    <property type="entry name" value="Znf_GRF"/>
</dbReference>
<feature type="region of interest" description="Disordered" evidence="5">
    <location>
        <begin position="1"/>
        <end position="21"/>
    </location>
</feature>
<evidence type="ECO:0000313" key="7">
    <source>
        <dbReference type="EMBL" id="KAL0405665.1"/>
    </source>
</evidence>
<accession>A0AAW2TLG7</accession>
<evidence type="ECO:0000259" key="6">
    <source>
        <dbReference type="PROSITE" id="PS51999"/>
    </source>
</evidence>
<evidence type="ECO:0000256" key="5">
    <source>
        <dbReference type="SAM" id="MobiDB-lite"/>
    </source>
</evidence>
<keyword evidence="1" id="KW-0479">Metal-binding</keyword>
<dbReference type="AlphaFoldDB" id="A0AAW2TLG7"/>
<gene>
    <name evidence="7" type="ORF">Slati_3880400</name>
</gene>
<dbReference type="Pfam" id="PF06839">
    <property type="entry name" value="Zn_ribbon_GRF"/>
    <property type="match status" value="1"/>
</dbReference>
<evidence type="ECO:0000256" key="3">
    <source>
        <dbReference type="ARBA" id="ARBA00022833"/>
    </source>
</evidence>
<reference evidence="7" key="2">
    <citation type="journal article" date="2024" name="Plant">
        <title>Genomic evolution and insights into agronomic trait innovations of Sesamum species.</title>
        <authorList>
            <person name="Miao H."/>
            <person name="Wang L."/>
            <person name="Qu L."/>
            <person name="Liu H."/>
            <person name="Sun Y."/>
            <person name="Le M."/>
            <person name="Wang Q."/>
            <person name="Wei S."/>
            <person name="Zheng Y."/>
            <person name="Lin W."/>
            <person name="Duan Y."/>
            <person name="Cao H."/>
            <person name="Xiong S."/>
            <person name="Wang X."/>
            <person name="Wei L."/>
            <person name="Li C."/>
            <person name="Ma Q."/>
            <person name="Ju M."/>
            <person name="Zhao R."/>
            <person name="Li G."/>
            <person name="Mu C."/>
            <person name="Tian Q."/>
            <person name="Mei H."/>
            <person name="Zhang T."/>
            <person name="Gao T."/>
            <person name="Zhang H."/>
        </authorList>
    </citation>
    <scope>NUCLEOTIDE SEQUENCE</scope>
    <source>
        <strain evidence="7">KEN1</strain>
    </source>
</reference>
<evidence type="ECO:0000256" key="2">
    <source>
        <dbReference type="ARBA" id="ARBA00022771"/>
    </source>
</evidence>
<feature type="domain" description="GRF-type" evidence="6">
    <location>
        <begin position="37"/>
        <end position="78"/>
    </location>
</feature>